<gene>
    <name evidence="3" type="ORF">LJ725_20200</name>
</gene>
<organism evidence="3 4">
    <name type="scientific">Reyranella aquatilis</name>
    <dbReference type="NCBI Taxonomy" id="2035356"/>
    <lineage>
        <taxon>Bacteria</taxon>
        <taxon>Pseudomonadati</taxon>
        <taxon>Pseudomonadota</taxon>
        <taxon>Alphaproteobacteria</taxon>
        <taxon>Hyphomicrobiales</taxon>
        <taxon>Reyranellaceae</taxon>
        <taxon>Reyranella</taxon>
    </lineage>
</organism>
<reference evidence="3 4" key="1">
    <citation type="submission" date="2021-11" db="EMBL/GenBank/DDBJ databases">
        <authorList>
            <person name="Lee D.-H."/>
            <person name="Kim S.-B."/>
        </authorList>
    </citation>
    <scope>NUCLEOTIDE SEQUENCE [LARGE SCALE GENOMIC DNA]</scope>
    <source>
        <strain evidence="3 4">KCTC 52223</strain>
    </source>
</reference>
<evidence type="ECO:0000256" key="1">
    <source>
        <dbReference type="SAM" id="MobiDB-lite"/>
    </source>
</evidence>
<feature type="region of interest" description="Disordered" evidence="1">
    <location>
        <begin position="30"/>
        <end position="56"/>
    </location>
</feature>
<comment type="caution">
    <text evidence="3">The sequence shown here is derived from an EMBL/GenBank/DDBJ whole genome shotgun (WGS) entry which is preliminary data.</text>
</comment>
<name>A0ABS8KYZ3_9HYPH</name>
<keyword evidence="2" id="KW-0732">Signal</keyword>
<feature type="chain" id="PRO_5046310568" description="PepSY domain-containing protein" evidence="2">
    <location>
        <begin position="22"/>
        <end position="157"/>
    </location>
</feature>
<proteinExistence type="predicted"/>
<sequence length="157" mass="16030">MNQGIVFALATAALAVTVAAAHVVAPLPDGTQRGSAKAATGAMQSPQVSSPQLSSAKPVLVEMRQAPVPLVVRERPPISTPAPATAVVETASATTPAQQISGDAEGNGFARGAIEADGYKLVRNITPGPDGTWRARALRGKTEVVLTVDREGRVSAD</sequence>
<feature type="compositionally biased region" description="Low complexity" evidence="1">
    <location>
        <begin position="44"/>
        <end position="55"/>
    </location>
</feature>
<accession>A0ABS8KYZ3</accession>
<dbReference type="Proteomes" id="UP001198862">
    <property type="component" value="Unassembled WGS sequence"/>
</dbReference>
<keyword evidence="4" id="KW-1185">Reference proteome</keyword>
<evidence type="ECO:0008006" key="5">
    <source>
        <dbReference type="Google" id="ProtNLM"/>
    </source>
</evidence>
<protein>
    <recommendedName>
        <fullName evidence="5">PepSY domain-containing protein</fullName>
    </recommendedName>
</protein>
<evidence type="ECO:0000313" key="4">
    <source>
        <dbReference type="Proteomes" id="UP001198862"/>
    </source>
</evidence>
<evidence type="ECO:0000256" key="2">
    <source>
        <dbReference type="SAM" id="SignalP"/>
    </source>
</evidence>
<feature type="signal peptide" evidence="2">
    <location>
        <begin position="1"/>
        <end position="21"/>
    </location>
</feature>
<dbReference type="RefSeq" id="WP_230552549.1">
    <property type="nucleotide sequence ID" value="NZ_JAJISD010000009.1"/>
</dbReference>
<dbReference type="EMBL" id="JAJISD010000009">
    <property type="protein sequence ID" value="MCC8431303.1"/>
    <property type="molecule type" value="Genomic_DNA"/>
</dbReference>
<evidence type="ECO:0000313" key="3">
    <source>
        <dbReference type="EMBL" id="MCC8431303.1"/>
    </source>
</evidence>